<dbReference type="GO" id="GO:0016740">
    <property type="term" value="F:transferase activity"/>
    <property type="evidence" value="ECO:0007669"/>
    <property type="project" value="UniProtKB-KW"/>
</dbReference>
<sequence>MVVNHISDMFVHGNNFKIGVYNIIEDYVRVGENTTIKNYVELRKRTEIGDDCYIDSRVSTSGECIIGNNVTLRYASIIARNVIIGDNVFISPQVGFINIPFKGKKKRVTMIGNGVLIGFNATIHDGVHIKEGTIIGAKANVIRDITKAGTYVGNPARLIKPRNSKVKKGKNCILETGVILGSQPFTFDSATSLGSQKRNLKEPKAGVKLGNNVWIGSHSIVMLGMEKDTTIGNNVKIAQLCNIGHDSIIEDAVMISAGVIIGGHARIGKMS</sequence>
<keyword evidence="1" id="KW-0808">Transferase</keyword>
<dbReference type="PROSITE" id="PS00101">
    <property type="entry name" value="HEXAPEP_TRANSFERASES"/>
    <property type="match status" value="1"/>
</dbReference>
<organism evidence="2">
    <name type="scientific">marine sediment metagenome</name>
    <dbReference type="NCBI Taxonomy" id="412755"/>
    <lineage>
        <taxon>unclassified sequences</taxon>
        <taxon>metagenomes</taxon>
        <taxon>ecological metagenomes</taxon>
    </lineage>
</organism>
<proteinExistence type="predicted"/>
<name>X0ZAM0_9ZZZZ</name>
<dbReference type="EMBL" id="BART01006588">
    <property type="protein sequence ID" value="GAG66279.1"/>
    <property type="molecule type" value="Genomic_DNA"/>
</dbReference>
<dbReference type="InterPro" id="IPR050179">
    <property type="entry name" value="Trans_hexapeptide_repeat"/>
</dbReference>
<dbReference type="PANTHER" id="PTHR43300">
    <property type="entry name" value="ACETYLTRANSFERASE"/>
    <property type="match status" value="1"/>
</dbReference>
<gene>
    <name evidence="2" type="ORF">S01H4_15030</name>
</gene>
<protein>
    <recommendedName>
        <fullName evidence="3">UDP-3-O-[3-hydroxymyristoyl] glucosamine N-acyltransferase non-repeat region domain-containing protein</fullName>
    </recommendedName>
</protein>
<feature type="non-terminal residue" evidence="2">
    <location>
        <position position="271"/>
    </location>
</feature>
<dbReference type="InterPro" id="IPR011004">
    <property type="entry name" value="Trimer_LpxA-like_sf"/>
</dbReference>
<evidence type="ECO:0000256" key="1">
    <source>
        <dbReference type="ARBA" id="ARBA00022679"/>
    </source>
</evidence>
<dbReference type="InterPro" id="IPR001451">
    <property type="entry name" value="Hexapep"/>
</dbReference>
<reference evidence="2" key="1">
    <citation type="journal article" date="2014" name="Front. Microbiol.">
        <title>High frequency of phylogenetically diverse reductive dehalogenase-homologous genes in deep subseafloor sedimentary metagenomes.</title>
        <authorList>
            <person name="Kawai M."/>
            <person name="Futagami T."/>
            <person name="Toyoda A."/>
            <person name="Takaki Y."/>
            <person name="Nishi S."/>
            <person name="Hori S."/>
            <person name="Arai W."/>
            <person name="Tsubouchi T."/>
            <person name="Morono Y."/>
            <person name="Uchiyama I."/>
            <person name="Ito T."/>
            <person name="Fujiyama A."/>
            <person name="Inagaki F."/>
            <person name="Takami H."/>
        </authorList>
    </citation>
    <scope>NUCLEOTIDE SEQUENCE</scope>
    <source>
        <strain evidence="2">Expedition CK06-06</strain>
    </source>
</reference>
<dbReference type="InterPro" id="IPR018357">
    <property type="entry name" value="Hexapep_transf_CS"/>
</dbReference>
<dbReference type="SUPFAM" id="SSF51161">
    <property type="entry name" value="Trimeric LpxA-like enzymes"/>
    <property type="match status" value="2"/>
</dbReference>
<evidence type="ECO:0000313" key="2">
    <source>
        <dbReference type="EMBL" id="GAG66279.1"/>
    </source>
</evidence>
<comment type="caution">
    <text evidence="2">The sequence shown here is derived from an EMBL/GenBank/DDBJ whole genome shotgun (WGS) entry which is preliminary data.</text>
</comment>
<dbReference type="AlphaFoldDB" id="X0ZAM0"/>
<dbReference type="Pfam" id="PF14602">
    <property type="entry name" value="Hexapep_2"/>
    <property type="match status" value="1"/>
</dbReference>
<accession>X0ZAM0</accession>
<evidence type="ECO:0008006" key="3">
    <source>
        <dbReference type="Google" id="ProtNLM"/>
    </source>
</evidence>
<dbReference type="Gene3D" id="2.160.10.10">
    <property type="entry name" value="Hexapeptide repeat proteins"/>
    <property type="match status" value="2"/>
</dbReference>